<proteinExistence type="predicted"/>
<evidence type="ECO:0000313" key="1">
    <source>
        <dbReference type="EMBL" id="CAK0787088.1"/>
    </source>
</evidence>
<dbReference type="Proteomes" id="UP001314263">
    <property type="component" value="Unassembled WGS sequence"/>
</dbReference>
<sequence length="59" mass="6584">MESDVKDEAADICVAAAEKYKDNLEKAAQVIKDALDKKFGGRWHVVIGTDFAHRITHEV</sequence>
<name>A0AAV1IIH8_9CHLO</name>
<dbReference type="SMART" id="SM01375">
    <property type="entry name" value="Dynein_light"/>
    <property type="match status" value="1"/>
</dbReference>
<organism evidence="1 2">
    <name type="scientific">Coccomyxa viridis</name>
    <dbReference type="NCBI Taxonomy" id="1274662"/>
    <lineage>
        <taxon>Eukaryota</taxon>
        <taxon>Viridiplantae</taxon>
        <taxon>Chlorophyta</taxon>
        <taxon>core chlorophytes</taxon>
        <taxon>Trebouxiophyceae</taxon>
        <taxon>Trebouxiophyceae incertae sedis</taxon>
        <taxon>Coccomyxaceae</taxon>
        <taxon>Coccomyxa</taxon>
    </lineage>
</organism>
<dbReference type="Pfam" id="PF01221">
    <property type="entry name" value="Dynein_light"/>
    <property type="match status" value="1"/>
</dbReference>
<dbReference type="GO" id="GO:0030286">
    <property type="term" value="C:dynein complex"/>
    <property type="evidence" value="ECO:0007669"/>
    <property type="project" value="InterPro"/>
</dbReference>
<reference evidence="1 2" key="1">
    <citation type="submission" date="2023-10" db="EMBL/GenBank/DDBJ databases">
        <authorList>
            <person name="Maclean D."/>
            <person name="Macfadyen A."/>
        </authorList>
    </citation>
    <scope>NUCLEOTIDE SEQUENCE [LARGE SCALE GENOMIC DNA]</scope>
</reference>
<protein>
    <recommendedName>
        <fullName evidence="3">Dynein light chain</fullName>
    </recommendedName>
</protein>
<dbReference type="EMBL" id="CAUYUE010000016">
    <property type="protein sequence ID" value="CAK0787088.1"/>
    <property type="molecule type" value="Genomic_DNA"/>
</dbReference>
<dbReference type="InterPro" id="IPR037177">
    <property type="entry name" value="DLC_sf"/>
</dbReference>
<dbReference type="Gene3D" id="3.30.740.10">
    <property type="entry name" value="Protein Inhibitor Of Neuronal Nitric Oxide Synthase"/>
    <property type="match status" value="1"/>
</dbReference>
<dbReference type="InterPro" id="IPR001372">
    <property type="entry name" value="Dynein_light_chain_typ-1/2"/>
</dbReference>
<evidence type="ECO:0008006" key="3">
    <source>
        <dbReference type="Google" id="ProtNLM"/>
    </source>
</evidence>
<accession>A0AAV1IIH8</accession>
<dbReference type="AlphaFoldDB" id="A0AAV1IIH8"/>
<dbReference type="GO" id="GO:0007017">
    <property type="term" value="P:microtubule-based process"/>
    <property type="evidence" value="ECO:0007669"/>
    <property type="project" value="InterPro"/>
</dbReference>
<comment type="caution">
    <text evidence="1">The sequence shown here is derived from an EMBL/GenBank/DDBJ whole genome shotgun (WGS) entry which is preliminary data.</text>
</comment>
<evidence type="ECO:0000313" key="2">
    <source>
        <dbReference type="Proteomes" id="UP001314263"/>
    </source>
</evidence>
<dbReference type="SUPFAM" id="SSF54648">
    <property type="entry name" value="DLC"/>
    <property type="match status" value="1"/>
</dbReference>
<gene>
    <name evidence="1" type="ORF">CVIRNUC_010304</name>
</gene>
<keyword evidence="2" id="KW-1185">Reference proteome</keyword>